<dbReference type="PROSITE" id="PS51986">
    <property type="entry name" value="GS_BETA_GRASP"/>
    <property type="match status" value="1"/>
</dbReference>
<evidence type="ECO:0000313" key="13">
    <source>
        <dbReference type="Proteomes" id="UP000054686"/>
    </source>
</evidence>
<dbReference type="InterPro" id="IPR036651">
    <property type="entry name" value="Gln_synt_N_sf"/>
</dbReference>
<dbReference type="GO" id="GO:0004356">
    <property type="term" value="F:glutamine synthetase activity"/>
    <property type="evidence" value="ECO:0007669"/>
    <property type="project" value="InterPro"/>
</dbReference>
<evidence type="ECO:0000259" key="11">
    <source>
        <dbReference type="PROSITE" id="PS51987"/>
    </source>
</evidence>
<dbReference type="PANTHER" id="PTHR43785">
    <property type="entry name" value="GAMMA-GLUTAMYLPUTRESCINE SYNTHETASE"/>
    <property type="match status" value="1"/>
</dbReference>
<dbReference type="GO" id="GO:0006542">
    <property type="term" value="P:glutamine biosynthetic process"/>
    <property type="evidence" value="ECO:0007669"/>
    <property type="project" value="InterPro"/>
</dbReference>
<name>A0A0V8RQS5_9ACTO</name>
<dbReference type="InterPro" id="IPR008147">
    <property type="entry name" value="Gln_synt_N"/>
</dbReference>
<comment type="caution">
    <text evidence="12">The sequence shown here is derived from an EMBL/GenBank/DDBJ whole genome shotgun (WGS) entry which is preliminary data.</text>
</comment>
<dbReference type="GO" id="GO:0005524">
    <property type="term" value="F:ATP binding"/>
    <property type="evidence" value="ECO:0007669"/>
    <property type="project" value="UniProtKB-KW"/>
</dbReference>
<evidence type="ECO:0000256" key="1">
    <source>
        <dbReference type="ARBA" id="ARBA00001946"/>
    </source>
</evidence>
<evidence type="ECO:0000256" key="3">
    <source>
        <dbReference type="ARBA" id="ARBA00022598"/>
    </source>
</evidence>
<feature type="domain" description="GS beta-grasp" evidence="10">
    <location>
        <begin position="15"/>
        <end position="100"/>
    </location>
</feature>
<evidence type="ECO:0000256" key="8">
    <source>
        <dbReference type="PROSITE-ProRule" id="PRU01330"/>
    </source>
</evidence>
<dbReference type="Pfam" id="PF00120">
    <property type="entry name" value="Gln-synt_C"/>
    <property type="match status" value="1"/>
</dbReference>
<evidence type="ECO:0000256" key="6">
    <source>
        <dbReference type="ARBA" id="ARBA00022840"/>
    </source>
</evidence>
<evidence type="ECO:0000256" key="5">
    <source>
        <dbReference type="ARBA" id="ARBA00022741"/>
    </source>
</evidence>
<evidence type="ECO:0000313" key="12">
    <source>
        <dbReference type="EMBL" id="KSW10496.1"/>
    </source>
</evidence>
<dbReference type="InterPro" id="IPR014746">
    <property type="entry name" value="Gln_synth/guanido_kin_cat_dom"/>
</dbReference>
<dbReference type="AlphaFoldDB" id="A0A0V8RQS5"/>
<dbReference type="SUPFAM" id="SSF54368">
    <property type="entry name" value="Glutamine synthetase, N-terminal domain"/>
    <property type="match status" value="1"/>
</dbReference>
<dbReference type="PANTHER" id="PTHR43785:SF11">
    <property type="entry name" value="GAMMA-GLUTAMYLPOLYAMINE SYNTHETASE GLNA2"/>
    <property type="match status" value="1"/>
</dbReference>
<dbReference type="Proteomes" id="UP000054686">
    <property type="component" value="Unassembled WGS sequence"/>
</dbReference>
<dbReference type="PROSITE" id="PS51987">
    <property type="entry name" value="GS_CATALYTIC"/>
    <property type="match status" value="1"/>
</dbReference>
<dbReference type="Gene3D" id="3.10.20.70">
    <property type="entry name" value="Glutamine synthetase, N-terminal domain"/>
    <property type="match status" value="1"/>
</dbReference>
<feature type="domain" description="GS catalytic" evidence="11">
    <location>
        <begin position="107"/>
        <end position="446"/>
    </location>
</feature>
<gene>
    <name evidence="12" type="ORF">APY09_08295</name>
</gene>
<evidence type="ECO:0000256" key="9">
    <source>
        <dbReference type="RuleBase" id="RU000384"/>
    </source>
</evidence>
<evidence type="ECO:0000256" key="4">
    <source>
        <dbReference type="ARBA" id="ARBA00022723"/>
    </source>
</evidence>
<protein>
    <submittedName>
        <fullName evidence="12">Glutamine synthetase</fullName>
    </submittedName>
</protein>
<dbReference type="InterPro" id="IPR008146">
    <property type="entry name" value="Gln_synth_cat_dom"/>
</dbReference>
<evidence type="ECO:0000256" key="2">
    <source>
        <dbReference type="ARBA" id="ARBA00009897"/>
    </source>
</evidence>
<dbReference type="SMART" id="SM01230">
    <property type="entry name" value="Gln-synt_C"/>
    <property type="match status" value="1"/>
</dbReference>
<keyword evidence="7" id="KW-0460">Magnesium</keyword>
<accession>A0A0V8RQS5</accession>
<keyword evidence="3" id="KW-0436">Ligase</keyword>
<organism evidence="12 13">
    <name type="scientific">Schaalia odontolytica</name>
    <dbReference type="NCBI Taxonomy" id="1660"/>
    <lineage>
        <taxon>Bacteria</taxon>
        <taxon>Bacillati</taxon>
        <taxon>Actinomycetota</taxon>
        <taxon>Actinomycetes</taxon>
        <taxon>Actinomycetales</taxon>
        <taxon>Actinomycetaceae</taxon>
        <taxon>Schaalia</taxon>
    </lineage>
</organism>
<dbReference type="GO" id="GO:0046872">
    <property type="term" value="F:metal ion binding"/>
    <property type="evidence" value="ECO:0007669"/>
    <property type="project" value="UniProtKB-KW"/>
</dbReference>
<comment type="cofactor">
    <cofactor evidence="1">
        <name>Mg(2+)</name>
        <dbReference type="ChEBI" id="CHEBI:18420"/>
    </cofactor>
</comment>
<keyword evidence="6" id="KW-0067">ATP-binding</keyword>
<dbReference type="Gene3D" id="3.30.590.10">
    <property type="entry name" value="Glutamine synthetase/guanido kinase, catalytic domain"/>
    <property type="match status" value="1"/>
</dbReference>
<keyword evidence="4" id="KW-0479">Metal-binding</keyword>
<dbReference type="PROSITE" id="PS00181">
    <property type="entry name" value="GLNA_ATP"/>
    <property type="match status" value="1"/>
</dbReference>
<dbReference type="InterPro" id="IPR027303">
    <property type="entry name" value="Gln_synth_gly_rich_site"/>
</dbReference>
<dbReference type="OrthoDB" id="9807095at2"/>
<dbReference type="RefSeq" id="WP_060567368.1">
    <property type="nucleotide sequence ID" value="NZ_CP040006.1"/>
</dbReference>
<comment type="similarity">
    <text evidence="2 8 9">Belongs to the glutamine synthetase family.</text>
</comment>
<dbReference type="SUPFAM" id="SSF55931">
    <property type="entry name" value="Glutamine synthetase/guanido kinase"/>
    <property type="match status" value="1"/>
</dbReference>
<dbReference type="EMBL" id="LLVT01000003">
    <property type="protein sequence ID" value="KSW10496.1"/>
    <property type="molecule type" value="Genomic_DNA"/>
</dbReference>
<dbReference type="FunFam" id="3.30.590.10:FF:000003">
    <property type="entry name" value="Glutamine synthetase 2"/>
    <property type="match status" value="1"/>
</dbReference>
<proteinExistence type="inferred from homology"/>
<dbReference type="Pfam" id="PF03951">
    <property type="entry name" value="Gln-synt_N"/>
    <property type="match status" value="1"/>
</dbReference>
<reference evidence="12 13" key="1">
    <citation type="submission" date="2015-10" db="EMBL/GenBank/DDBJ databases">
        <title>Draft Genome of Actinomyces odontolyticus subsp. actinosynbacter strain XH001.</title>
        <authorList>
            <person name="Mclean J.S."/>
            <person name="He X."/>
        </authorList>
    </citation>
    <scope>NUCLEOTIDE SEQUENCE [LARGE SCALE GENOMIC DNA]</scope>
    <source>
        <strain evidence="12 13">XH001</strain>
    </source>
</reference>
<evidence type="ECO:0000259" key="10">
    <source>
        <dbReference type="PROSITE" id="PS51986"/>
    </source>
</evidence>
<keyword evidence="5" id="KW-0547">Nucleotide-binding</keyword>
<sequence>MDSHQEYVLREVAQKNIRFIRLWFTDVAGVLKSISIDPGELEEAFSEGIGFDGSAVEGLTRVYESDMLLKPDASTFQLLPWRSNEDPVARMFCDVLMPDGRPAPSDPRGVLERAVERAADAGFRVMIHPEIEFYLLRQPVTPDRMIPVDQAGYFDHVARGDSNDFRRRAVRMLEDMAIPVEFSHHEGGPGQNEIDLRAVDPVRAADNIMTARTLIEEVALREELVATFMPKPFIEHPGSGMHTHLSLFEGEENAFFSPAGQYRLSTTGRQFIAGLLAHAEEIAAITNQHVNSYKRLWGGGEAPSYVCWGHLNRSALVRVPLYKPKKAAAARIEYRAPDPSANPYLAFAVLIAAGLEGIEKKMELMPEAEDNVWDLSDRERQVMGIHALPASLADAVRAMKGSDLVASTLGEQVFDYVIRNKRKEWTEYRQQITRQELEQFLKVVPR</sequence>
<evidence type="ECO:0000256" key="7">
    <source>
        <dbReference type="ARBA" id="ARBA00022842"/>
    </source>
</evidence>